<dbReference type="InterPro" id="IPR002110">
    <property type="entry name" value="Ankyrin_rpt"/>
</dbReference>
<dbReference type="Gene3D" id="1.25.40.20">
    <property type="entry name" value="Ankyrin repeat-containing domain"/>
    <property type="match status" value="1"/>
</dbReference>
<dbReference type="PROSITE" id="PS50088">
    <property type="entry name" value="ANK_REPEAT"/>
    <property type="match status" value="1"/>
</dbReference>
<evidence type="ECO:0000256" key="1">
    <source>
        <dbReference type="PROSITE-ProRule" id="PRU00023"/>
    </source>
</evidence>
<feature type="repeat" description="ANK" evidence="1">
    <location>
        <begin position="120"/>
        <end position="143"/>
    </location>
</feature>
<dbReference type="Proteomes" id="UP000076871">
    <property type="component" value="Unassembled WGS sequence"/>
</dbReference>
<evidence type="ECO:0000313" key="4">
    <source>
        <dbReference type="Proteomes" id="UP000076871"/>
    </source>
</evidence>
<dbReference type="OrthoDB" id="10057496at2759"/>
<reference evidence="3 4" key="1">
    <citation type="journal article" date="2016" name="Mol. Biol. Evol.">
        <title>Comparative Genomics of Early-Diverging Mushroom-Forming Fungi Provides Insights into the Origins of Lignocellulose Decay Capabilities.</title>
        <authorList>
            <person name="Nagy L.G."/>
            <person name="Riley R."/>
            <person name="Tritt A."/>
            <person name="Adam C."/>
            <person name="Daum C."/>
            <person name="Floudas D."/>
            <person name="Sun H."/>
            <person name="Yadav J.S."/>
            <person name="Pangilinan J."/>
            <person name="Larsson K.H."/>
            <person name="Matsuura K."/>
            <person name="Barry K."/>
            <person name="Labutti K."/>
            <person name="Kuo R."/>
            <person name="Ohm R.A."/>
            <person name="Bhattacharya S.S."/>
            <person name="Shirouzu T."/>
            <person name="Yoshinaga Y."/>
            <person name="Martin F.M."/>
            <person name="Grigoriev I.V."/>
            <person name="Hibbett D.S."/>
        </authorList>
    </citation>
    <scope>NUCLEOTIDE SEQUENCE [LARGE SCALE GENOMIC DNA]</scope>
    <source>
        <strain evidence="3 4">93-53</strain>
    </source>
</reference>
<dbReference type="PROSITE" id="PS50297">
    <property type="entry name" value="ANK_REP_REGION"/>
    <property type="match status" value="1"/>
</dbReference>
<gene>
    <name evidence="3" type="ORF">LAESUDRAFT_17599</name>
</gene>
<evidence type="ECO:0000313" key="3">
    <source>
        <dbReference type="EMBL" id="KZT12819.1"/>
    </source>
</evidence>
<proteinExistence type="predicted"/>
<dbReference type="GeneID" id="63818482"/>
<name>A0A165IAT3_9APHY</name>
<dbReference type="SUPFAM" id="SSF48403">
    <property type="entry name" value="Ankyrin repeat"/>
    <property type="match status" value="1"/>
</dbReference>
<accession>A0A165IAT3</accession>
<dbReference type="InParanoid" id="A0A165IAT3"/>
<dbReference type="EMBL" id="KV427605">
    <property type="protein sequence ID" value="KZT12819.1"/>
    <property type="molecule type" value="Genomic_DNA"/>
</dbReference>
<dbReference type="STRING" id="1314785.A0A165IAT3"/>
<keyword evidence="1" id="KW-0040">ANK repeat</keyword>
<dbReference type="InterPro" id="IPR036770">
    <property type="entry name" value="Ankyrin_rpt-contain_sf"/>
</dbReference>
<protein>
    <submittedName>
        <fullName evidence="3">Uncharacterized protein</fullName>
    </submittedName>
</protein>
<dbReference type="Pfam" id="PF00023">
    <property type="entry name" value="Ank"/>
    <property type="match status" value="1"/>
</dbReference>
<organism evidence="3 4">
    <name type="scientific">Laetiporus sulphureus 93-53</name>
    <dbReference type="NCBI Taxonomy" id="1314785"/>
    <lineage>
        <taxon>Eukaryota</taxon>
        <taxon>Fungi</taxon>
        <taxon>Dikarya</taxon>
        <taxon>Basidiomycota</taxon>
        <taxon>Agaricomycotina</taxon>
        <taxon>Agaricomycetes</taxon>
        <taxon>Polyporales</taxon>
        <taxon>Laetiporus</taxon>
    </lineage>
</organism>
<sequence length="164" mass="17487">MSDNSVHHLGTIEDGATSPIPQESQPHEDSDDERFIYPGSSDEPVTVDEHENAFAPAPQIPSVGASPVPATRPPSSAQLEALYAAVTSGDLQRVQQVFSEVLESGNVESFALANDAPPRIGQTALHAAASRGYLDIVKWLTENCGAMPDVEDREGEVCLRSLHA</sequence>
<dbReference type="AlphaFoldDB" id="A0A165IAT3"/>
<feature type="region of interest" description="Disordered" evidence="2">
    <location>
        <begin position="1"/>
        <end position="46"/>
    </location>
</feature>
<keyword evidence="4" id="KW-1185">Reference proteome</keyword>
<dbReference type="RefSeq" id="XP_040770329.1">
    <property type="nucleotide sequence ID" value="XM_040901450.1"/>
</dbReference>
<evidence type="ECO:0000256" key="2">
    <source>
        <dbReference type="SAM" id="MobiDB-lite"/>
    </source>
</evidence>